<accession>A0A9N9Q7J9</accession>
<dbReference type="OrthoDB" id="27483at2759"/>
<feature type="compositionally biased region" description="Acidic residues" evidence="1">
    <location>
        <begin position="315"/>
        <end position="324"/>
    </location>
</feature>
<evidence type="ECO:0008006" key="4">
    <source>
        <dbReference type="Google" id="ProtNLM"/>
    </source>
</evidence>
<dbReference type="PANTHER" id="PTHR33099:SF7">
    <property type="entry name" value="MYND-TYPE DOMAIN-CONTAINING PROTEIN"/>
    <property type="match status" value="1"/>
</dbReference>
<dbReference type="Proteomes" id="UP000701801">
    <property type="component" value="Unassembled WGS sequence"/>
</dbReference>
<dbReference type="AlphaFoldDB" id="A0A9N9Q7J9"/>
<comment type="caution">
    <text evidence="2">The sequence shown here is derived from an EMBL/GenBank/DDBJ whole genome shotgun (WGS) entry which is preliminary data.</text>
</comment>
<organism evidence="2 3">
    <name type="scientific">Hymenoscyphus albidus</name>
    <dbReference type="NCBI Taxonomy" id="595503"/>
    <lineage>
        <taxon>Eukaryota</taxon>
        <taxon>Fungi</taxon>
        <taxon>Dikarya</taxon>
        <taxon>Ascomycota</taxon>
        <taxon>Pezizomycotina</taxon>
        <taxon>Leotiomycetes</taxon>
        <taxon>Helotiales</taxon>
        <taxon>Helotiaceae</taxon>
        <taxon>Hymenoscyphus</taxon>
    </lineage>
</organism>
<evidence type="ECO:0000313" key="2">
    <source>
        <dbReference type="EMBL" id="CAG8976801.1"/>
    </source>
</evidence>
<keyword evidence="3" id="KW-1185">Reference proteome</keyword>
<protein>
    <recommendedName>
        <fullName evidence="4">Fe2OG dioxygenase domain-containing protein</fullName>
    </recommendedName>
</protein>
<evidence type="ECO:0000256" key="1">
    <source>
        <dbReference type="SAM" id="MobiDB-lite"/>
    </source>
</evidence>
<feature type="region of interest" description="Disordered" evidence="1">
    <location>
        <begin position="310"/>
        <end position="331"/>
    </location>
</feature>
<name>A0A9N9Q7J9_9HELO</name>
<proteinExistence type="predicted"/>
<gene>
    <name evidence="2" type="ORF">HYALB_00012507</name>
</gene>
<reference evidence="2" key="1">
    <citation type="submission" date="2021-07" db="EMBL/GenBank/DDBJ databases">
        <authorList>
            <person name="Durling M."/>
        </authorList>
    </citation>
    <scope>NUCLEOTIDE SEQUENCE</scope>
</reference>
<dbReference type="PANTHER" id="PTHR33099">
    <property type="entry name" value="FE2OG DIOXYGENASE DOMAIN-CONTAINING PROTEIN"/>
    <property type="match status" value="1"/>
</dbReference>
<dbReference type="EMBL" id="CAJVRM010000192">
    <property type="protein sequence ID" value="CAG8976801.1"/>
    <property type="molecule type" value="Genomic_DNA"/>
</dbReference>
<evidence type="ECO:0000313" key="3">
    <source>
        <dbReference type="Proteomes" id="UP000701801"/>
    </source>
</evidence>
<sequence length="423" mass="47460">MDPTEQISGDAQKCIEDTTMKDFIRAVRNCGSSFCVGGHVPVQPDSQPLLKSQVPPVTLRWDVPNHPPNALTIKFPLLDSQSEIFKELREPATFGLGDKDVLNEEYRKAGKLDNTQFSVLLHPSDYGIIDTITQTLLPSLFGKDRRADHRGVLAELYKMNVYSGPGGKFKAHFDTPRTLSPSSIQWAAFYSDCEHEIYGVFEGHRITLTYNLYFTARVDATLQAFPATNPQIFPLFKVAQAMLQNPNFLPNGGTLGFHCVHVYPHANEDTDDLMPYTLKGMDCIVFSVFRELGLRPVARPVMENFPEYDGYGDSLSDEEDQEDPDAGKTAIGHGFHETVVDEYEVGGSLEECRRLRNVWPLERYTVHWINDTSRNTQIAFVGLAHGNQAELWYKYSSAAIFIEIPVMTPDGRGGVFARLWAAS</sequence>